<dbReference type="InterPro" id="IPR002932">
    <property type="entry name" value="Glu_synthdom"/>
</dbReference>
<protein>
    <submittedName>
        <fullName evidence="5">FMN-binding glutamate synthase family protein</fullName>
    </submittedName>
</protein>
<evidence type="ECO:0000256" key="1">
    <source>
        <dbReference type="ARBA" id="ARBA00009716"/>
    </source>
</evidence>
<reference evidence="5 6" key="1">
    <citation type="submission" date="2019-02" db="EMBL/GenBank/DDBJ databases">
        <authorList>
            <person name="Goldberg S.R."/>
            <person name="Haltli B.A."/>
            <person name="Correa H."/>
            <person name="Russell K.G."/>
        </authorList>
    </citation>
    <scope>NUCLEOTIDE SEQUENCE [LARGE SCALE GENOMIC DNA]</scope>
    <source>
        <strain evidence="5 6">JCM 16186</strain>
    </source>
</reference>
<keyword evidence="3" id="KW-1133">Transmembrane helix</keyword>
<comment type="caution">
    <text evidence="5">The sequence shown here is derived from an EMBL/GenBank/DDBJ whole genome shotgun (WGS) entry which is preliminary data.</text>
</comment>
<organism evidence="5 6">
    <name type="scientific">Fulvivirga kasyanovii</name>
    <dbReference type="NCBI Taxonomy" id="396812"/>
    <lineage>
        <taxon>Bacteria</taxon>
        <taxon>Pseudomonadati</taxon>
        <taxon>Bacteroidota</taxon>
        <taxon>Cytophagia</taxon>
        <taxon>Cytophagales</taxon>
        <taxon>Fulvivirgaceae</taxon>
        <taxon>Fulvivirga</taxon>
    </lineage>
</organism>
<dbReference type="CDD" id="cd02808">
    <property type="entry name" value="GltS_FMN"/>
    <property type="match status" value="1"/>
</dbReference>
<gene>
    <name evidence="5" type="ORF">E1163_17020</name>
</gene>
<name>A0ABW9RTN8_9BACT</name>
<dbReference type="InterPro" id="IPR027283">
    <property type="entry name" value="YerD"/>
</dbReference>
<proteinExistence type="inferred from homology"/>
<dbReference type="PIRSF" id="PIRSF006429">
    <property type="entry name" value="GOGAT_lg_2"/>
    <property type="match status" value="1"/>
</dbReference>
<dbReference type="Gene3D" id="3.20.20.70">
    <property type="entry name" value="Aldolase class I"/>
    <property type="match status" value="1"/>
</dbReference>
<keyword evidence="3" id="KW-0472">Membrane</keyword>
<dbReference type="EMBL" id="SMLW01000592">
    <property type="protein sequence ID" value="MTI26659.1"/>
    <property type="molecule type" value="Genomic_DNA"/>
</dbReference>
<evidence type="ECO:0000259" key="4">
    <source>
        <dbReference type="Pfam" id="PF01645"/>
    </source>
</evidence>
<evidence type="ECO:0000313" key="6">
    <source>
        <dbReference type="Proteomes" id="UP000798808"/>
    </source>
</evidence>
<dbReference type="PIRSF" id="PIRSF500060">
    <property type="entry name" value="UCP500060"/>
    <property type="match status" value="1"/>
</dbReference>
<dbReference type="PANTHER" id="PTHR43819:SF1">
    <property type="entry name" value="ARCHAEAL-TYPE GLUTAMATE SYNTHASE [NADPH]"/>
    <property type="match status" value="1"/>
</dbReference>
<comment type="similarity">
    <text evidence="1 2">Belongs to the glutamate synthase family.</text>
</comment>
<evidence type="ECO:0000256" key="2">
    <source>
        <dbReference type="PIRNR" id="PIRNR006429"/>
    </source>
</evidence>
<dbReference type="SUPFAM" id="SSF51395">
    <property type="entry name" value="FMN-linked oxidoreductases"/>
    <property type="match status" value="1"/>
</dbReference>
<dbReference type="Proteomes" id="UP000798808">
    <property type="component" value="Unassembled WGS sequence"/>
</dbReference>
<dbReference type="InterPro" id="IPR024188">
    <property type="entry name" value="GltB"/>
</dbReference>
<feature type="domain" description="Glutamate synthase" evidence="4">
    <location>
        <begin position="155"/>
        <end position="472"/>
    </location>
</feature>
<evidence type="ECO:0000313" key="5">
    <source>
        <dbReference type="EMBL" id="MTI26659.1"/>
    </source>
</evidence>
<dbReference type="InterPro" id="IPR013785">
    <property type="entry name" value="Aldolase_TIM"/>
</dbReference>
<feature type="transmembrane region" description="Helical" evidence="3">
    <location>
        <begin position="7"/>
        <end position="25"/>
    </location>
</feature>
<keyword evidence="3" id="KW-0812">Transmembrane</keyword>
<evidence type="ECO:0000256" key="3">
    <source>
        <dbReference type="SAM" id="Phobius"/>
    </source>
</evidence>
<dbReference type="Pfam" id="PF01645">
    <property type="entry name" value="Glu_synthase"/>
    <property type="match status" value="1"/>
</dbReference>
<accession>A0ABW9RTN8</accession>
<dbReference type="RefSeq" id="WP_155173670.1">
    <property type="nucleotide sequence ID" value="NZ_BAAAFL010000015.1"/>
</dbReference>
<keyword evidence="6" id="KW-1185">Reference proteome</keyword>
<dbReference type="PANTHER" id="PTHR43819">
    <property type="entry name" value="ARCHAEAL-TYPE GLUTAMATE SYNTHASE [NADPH]"/>
    <property type="match status" value="1"/>
</dbReference>
<sequence>MKARQIFITSTILILGGIGAIYFIWPPVLWLLVPVCPIVLVGISDIFQKKHAIKRNFPVVGNFRYLLERFRPEIMQYFVETDTEGRPVNRLFRSLVYSRAKKVTDTTPFGTQLDVYKVGYEWMDHSIYAINHADLDHEPRVLVGGKDCSKPYSASILNISAMSFGALSQNAVLAMNTGARIGNFAHNTGEGGVSPYHSQPGGDLIWQIGTGYFGCRTKGTFCPDKFKLTATLDNVKMIEIKISQGAKPGHGGILPAVKNTEEIAAIRLVEPHTDVHSPPGHTAFKDAYGLLYFIKQLRELSGGKPVGFKLCIGKKSEFDDICKAMITTGIRPDFITIDGGEGGTGAAPIEFSNSLGMPLRDALIFAIDTLKGYDLKKDIKVIASGKVFSGFHIARLIAIGADMVNSARAMMMATGCIQALQCNTNTCPAGVATQNKTLMKGLVVKDKAQRVANFHHETVKSFTELMAATGVNSPSGLKREHINRRVAMNQVMKYNEIYPDVQEGEFLNTFETVVG</sequence>